<keyword evidence="1" id="KW-0812">Transmembrane</keyword>
<evidence type="ECO:0000313" key="2">
    <source>
        <dbReference type="EMBL" id="OIV99911.1"/>
    </source>
</evidence>
<keyword evidence="1" id="KW-1133">Transmembrane helix</keyword>
<protein>
    <submittedName>
        <fullName evidence="2">Uncharacterized protein</fullName>
    </submittedName>
</protein>
<dbReference type="Gramene" id="OIV99911">
    <property type="protein sequence ID" value="OIV99911"/>
    <property type="gene ID" value="TanjilG_26249"/>
</dbReference>
<dbReference type="STRING" id="3871.A0A4P1R295"/>
<feature type="transmembrane region" description="Helical" evidence="1">
    <location>
        <begin position="6"/>
        <end position="27"/>
    </location>
</feature>
<name>A0A4P1R295_LUPAN</name>
<proteinExistence type="predicted"/>
<sequence>MSPMMSAQGVVFATVMAFSGTVILLALRLHKSFPVHEIPHSSSPILRSCLSSDERKREKNKKKRVQFAKDVVDSSKDSEDFRKQHKCLKSKSESKIQKNCNRGMVANREALYNGILRDRGALRLSYYF</sequence>
<evidence type="ECO:0000313" key="3">
    <source>
        <dbReference type="Proteomes" id="UP000188354"/>
    </source>
</evidence>
<dbReference type="EMBL" id="CM007372">
    <property type="protein sequence ID" value="OIV99911.1"/>
    <property type="molecule type" value="Genomic_DNA"/>
</dbReference>
<accession>A0A4P1R295</accession>
<reference evidence="2 3" key="1">
    <citation type="journal article" date="2017" name="Plant Biotechnol. J.">
        <title>A comprehensive draft genome sequence for lupin (Lupinus angustifolius), an emerging health food: insights into plant-microbe interactions and legume evolution.</title>
        <authorList>
            <person name="Hane J.K."/>
            <person name="Ming Y."/>
            <person name="Kamphuis L.G."/>
            <person name="Nelson M.N."/>
            <person name="Garg G."/>
            <person name="Atkins C.A."/>
            <person name="Bayer P.E."/>
            <person name="Bravo A."/>
            <person name="Bringans S."/>
            <person name="Cannon S."/>
            <person name="Edwards D."/>
            <person name="Foley R."/>
            <person name="Gao L.L."/>
            <person name="Harrison M.J."/>
            <person name="Huang W."/>
            <person name="Hurgobin B."/>
            <person name="Li S."/>
            <person name="Liu C.W."/>
            <person name="McGrath A."/>
            <person name="Morahan G."/>
            <person name="Murray J."/>
            <person name="Weller J."/>
            <person name="Jian J."/>
            <person name="Singh K.B."/>
        </authorList>
    </citation>
    <scope>NUCLEOTIDE SEQUENCE [LARGE SCALE GENOMIC DNA]</scope>
    <source>
        <strain evidence="3">cv. Tanjil</strain>
        <tissue evidence="2">Whole plant</tissue>
    </source>
</reference>
<gene>
    <name evidence="2" type="ORF">TanjilG_26249</name>
</gene>
<dbReference type="Proteomes" id="UP000188354">
    <property type="component" value="Chromosome LG12"/>
</dbReference>
<dbReference type="PANTHER" id="PTHR33564:SF11">
    <property type="entry name" value="OS06G0604600 PROTEIN"/>
    <property type="match status" value="1"/>
</dbReference>
<dbReference type="PANTHER" id="PTHR33564">
    <property type="entry name" value="TRANSMEMBRANE PROTEIN"/>
    <property type="match status" value="1"/>
</dbReference>
<dbReference type="AlphaFoldDB" id="A0A4P1R295"/>
<keyword evidence="1" id="KW-0472">Membrane</keyword>
<organism evidence="2 3">
    <name type="scientific">Lupinus angustifolius</name>
    <name type="common">Narrow-leaved blue lupine</name>
    <dbReference type="NCBI Taxonomy" id="3871"/>
    <lineage>
        <taxon>Eukaryota</taxon>
        <taxon>Viridiplantae</taxon>
        <taxon>Streptophyta</taxon>
        <taxon>Embryophyta</taxon>
        <taxon>Tracheophyta</taxon>
        <taxon>Spermatophyta</taxon>
        <taxon>Magnoliopsida</taxon>
        <taxon>eudicotyledons</taxon>
        <taxon>Gunneridae</taxon>
        <taxon>Pentapetalae</taxon>
        <taxon>rosids</taxon>
        <taxon>fabids</taxon>
        <taxon>Fabales</taxon>
        <taxon>Fabaceae</taxon>
        <taxon>Papilionoideae</taxon>
        <taxon>50 kb inversion clade</taxon>
        <taxon>genistoids sensu lato</taxon>
        <taxon>core genistoids</taxon>
        <taxon>Genisteae</taxon>
        <taxon>Lupinus</taxon>
    </lineage>
</organism>
<evidence type="ECO:0000256" key="1">
    <source>
        <dbReference type="SAM" id="Phobius"/>
    </source>
</evidence>
<keyword evidence="3" id="KW-1185">Reference proteome</keyword>